<keyword evidence="5" id="KW-0812">Transmembrane</keyword>
<keyword evidence="3 5" id="KW-0333">Golgi apparatus</keyword>
<dbReference type="GO" id="GO:0000139">
    <property type="term" value="C:Golgi membrane"/>
    <property type="evidence" value="ECO:0007669"/>
    <property type="project" value="UniProtKB-SubCell"/>
</dbReference>
<comment type="pathway">
    <text evidence="5">Protein modification; protein glycosylation.</text>
</comment>
<dbReference type="Pfam" id="PF00652">
    <property type="entry name" value="Ricin_B_lectin"/>
    <property type="match status" value="1"/>
</dbReference>
<dbReference type="HOGENOM" id="CLU_013477_0_2_1"/>
<protein>
    <recommendedName>
        <fullName evidence="5">Polypeptide N-acetylgalactosaminyltransferase</fullName>
        <ecNumber evidence="5">2.4.1.-</ecNumber>
    </recommendedName>
    <alternativeName>
        <fullName evidence="5">Protein-UDP acetylgalactosaminyltransferase</fullName>
    </alternativeName>
</protein>
<dbReference type="GO" id="GO:0006493">
    <property type="term" value="P:protein O-linked glycosylation"/>
    <property type="evidence" value="ECO:0007669"/>
    <property type="project" value="TreeGrafter"/>
</dbReference>
<comment type="subcellular location">
    <subcellularLocation>
        <location evidence="1 5">Golgi apparatus membrane</location>
        <topology evidence="1 5">Single-pass type II membrane protein</topology>
    </subcellularLocation>
</comment>
<dbReference type="EMBL" id="CH479186">
    <property type="protein sequence ID" value="EDW38897.1"/>
    <property type="molecule type" value="Genomic_DNA"/>
</dbReference>
<evidence type="ECO:0000256" key="2">
    <source>
        <dbReference type="ARBA" id="ARBA00022734"/>
    </source>
</evidence>
<dbReference type="InterPro" id="IPR001173">
    <property type="entry name" value="Glyco_trans_2-like"/>
</dbReference>
<dbReference type="OrthoDB" id="429263at2759"/>
<keyword evidence="5" id="KW-0328">Glycosyltransferase</keyword>
<dbReference type="KEGG" id="dpe:6594771"/>
<dbReference type="PhylomeDB" id="B4GP14"/>
<dbReference type="EC" id="2.4.1.-" evidence="5"/>
<keyword evidence="5" id="KW-0472">Membrane</keyword>
<dbReference type="Gene3D" id="3.90.550.10">
    <property type="entry name" value="Spore Coat Polysaccharide Biosynthesis Protein SpsA, Chain A"/>
    <property type="match status" value="1"/>
</dbReference>
<dbReference type="GO" id="GO:0007618">
    <property type="term" value="P:mating"/>
    <property type="evidence" value="ECO:0007669"/>
    <property type="project" value="EnsemblMetazoa"/>
</dbReference>
<name>B4GP14_DROPE</name>
<feature type="domain" description="Ricin B lectin" evidence="7">
    <location>
        <begin position="443"/>
        <end position="560"/>
    </location>
</feature>
<dbReference type="SUPFAM" id="SSF50370">
    <property type="entry name" value="Ricin B-like lectins"/>
    <property type="match status" value="1"/>
</dbReference>
<dbReference type="SMR" id="B4GP14"/>
<evidence type="ECO:0000259" key="7">
    <source>
        <dbReference type="Pfam" id="PF00652"/>
    </source>
</evidence>
<dbReference type="eggNOG" id="KOG3738">
    <property type="taxonomic scope" value="Eukaryota"/>
</dbReference>
<dbReference type="Proteomes" id="UP000008744">
    <property type="component" value="Unassembled WGS sequence"/>
</dbReference>
<dbReference type="OMA" id="LMMSREW"/>
<keyword evidence="2 5" id="KW-0430">Lectin</keyword>
<evidence type="ECO:0000313" key="9">
    <source>
        <dbReference type="Proteomes" id="UP000008744"/>
    </source>
</evidence>
<dbReference type="PROSITE" id="PS50231">
    <property type="entry name" value="RICIN_B_LECTIN"/>
    <property type="match status" value="1"/>
</dbReference>
<keyword evidence="9" id="KW-1185">Reference proteome</keyword>
<evidence type="ECO:0000259" key="6">
    <source>
        <dbReference type="Pfam" id="PF00535"/>
    </source>
</evidence>
<dbReference type="STRING" id="7234.B4GP14"/>
<dbReference type="AlphaFoldDB" id="B4GP14"/>
<feature type="domain" description="Glycosyltransferase 2-like" evidence="6">
    <location>
        <begin position="116"/>
        <end position="301"/>
    </location>
</feature>
<keyword evidence="4 5" id="KW-1015">Disulfide bond</keyword>
<dbReference type="Gene3D" id="2.80.10.50">
    <property type="match status" value="1"/>
</dbReference>
<evidence type="ECO:0000256" key="4">
    <source>
        <dbReference type="ARBA" id="ARBA00023157"/>
    </source>
</evidence>
<dbReference type="InterPro" id="IPR000772">
    <property type="entry name" value="Ricin_B_lectin"/>
</dbReference>
<proteinExistence type="inferred from homology"/>
<sequence length="570" mass="65904">MSGCIPHHRLQVCMICALFFVICQFVFLIVFLRNGVLEDTITGRLLLHRGTGKENRLFGWREFISHTHEQPGANYQYNLQLSDTVGAIRSLPRTRHESCDSKRTYNLPHSSRAKVSVVISFYNEARSMLLRTIISLVSRTPEDYLHELILIDDASQDVSLLEELQKLMEKMYATRGRLTFIFLRNLQRQGMIWSRNRGAEAASGHYLLFLDSHCEVNEDWLEPLLGRLSLNATLAVSPLLDHIDPATLSYRSGNDMVKGGFDWNLHFHWLRRELSAKEAPEQPFKSPAFSGGVLMISRDWFLKLRCFNPNLKIWGGESIELAIKLWLCGGQIEIVPCSRIGHIFRPRHAFDFPPQFNHESSTAHATYLHNSKIIADSWLDEYKNMFYVLKPAARQIPLFHTNQDEDLLRQLKLELRCHRFDWYLRHVSPELKAHFNELSAMGTLKNGYRCLHARRTDNVSQLEVILDSCYLNDITQWRLLRKSGQLSTATERCLGVERGSMPPRLTMTPCSRHQNKMKAQRWLRRGTHLVHTGTYLCLDNPLKNQLVLSPCRSLAASQSFQFALEMEKQT</sequence>
<comment type="cofactor">
    <cofactor evidence="5">
        <name>Mn(2+)</name>
        <dbReference type="ChEBI" id="CHEBI:29035"/>
    </cofactor>
</comment>
<dbReference type="Pfam" id="PF00535">
    <property type="entry name" value="Glycos_transf_2"/>
    <property type="match status" value="1"/>
</dbReference>
<evidence type="ECO:0000256" key="5">
    <source>
        <dbReference type="RuleBase" id="RU361242"/>
    </source>
</evidence>
<keyword evidence="5" id="KW-1133">Transmembrane helix</keyword>
<organism evidence="9">
    <name type="scientific">Drosophila persimilis</name>
    <name type="common">Fruit fly</name>
    <dbReference type="NCBI Taxonomy" id="7234"/>
    <lineage>
        <taxon>Eukaryota</taxon>
        <taxon>Metazoa</taxon>
        <taxon>Ecdysozoa</taxon>
        <taxon>Arthropoda</taxon>
        <taxon>Hexapoda</taxon>
        <taxon>Insecta</taxon>
        <taxon>Pterygota</taxon>
        <taxon>Neoptera</taxon>
        <taxon>Endopterygota</taxon>
        <taxon>Diptera</taxon>
        <taxon>Brachycera</taxon>
        <taxon>Muscomorpha</taxon>
        <taxon>Ephydroidea</taxon>
        <taxon>Drosophilidae</taxon>
        <taxon>Drosophila</taxon>
        <taxon>Sophophora</taxon>
    </lineage>
</organism>
<dbReference type="UniPathway" id="UPA00378"/>
<keyword evidence="5" id="KW-0464">Manganese</keyword>
<dbReference type="InterPro" id="IPR035992">
    <property type="entry name" value="Ricin_B-like_lectins"/>
</dbReference>
<dbReference type="GO" id="GO:0004653">
    <property type="term" value="F:polypeptide N-acetylgalactosaminyltransferase activity"/>
    <property type="evidence" value="ECO:0007669"/>
    <property type="project" value="TreeGrafter"/>
</dbReference>
<accession>B4GP14</accession>
<dbReference type="InterPro" id="IPR029044">
    <property type="entry name" value="Nucleotide-diphossugar_trans"/>
</dbReference>
<keyword evidence="5" id="KW-0808">Transferase</keyword>
<reference evidence="8 9" key="1">
    <citation type="journal article" date="2007" name="Nature">
        <title>Evolution of genes and genomes on the Drosophila phylogeny.</title>
        <authorList>
            <consortium name="Drosophila 12 Genomes Consortium"/>
            <person name="Clark A.G."/>
            <person name="Eisen M.B."/>
            <person name="Smith D.R."/>
            <person name="Bergman C.M."/>
            <person name="Oliver B."/>
            <person name="Markow T.A."/>
            <person name="Kaufman T.C."/>
            <person name="Kellis M."/>
            <person name="Gelbart W."/>
            <person name="Iyer V.N."/>
            <person name="Pollard D.A."/>
            <person name="Sackton T.B."/>
            <person name="Larracuente A.M."/>
            <person name="Singh N.D."/>
            <person name="Abad J.P."/>
            <person name="Abt D.N."/>
            <person name="Adryan B."/>
            <person name="Aguade M."/>
            <person name="Akashi H."/>
            <person name="Anderson W.W."/>
            <person name="Aquadro C.F."/>
            <person name="Ardell D.H."/>
            <person name="Arguello R."/>
            <person name="Artieri C.G."/>
            <person name="Barbash D.A."/>
            <person name="Barker D."/>
            <person name="Barsanti P."/>
            <person name="Batterham P."/>
            <person name="Batzoglou S."/>
            <person name="Begun D."/>
            <person name="Bhutkar A."/>
            <person name="Blanco E."/>
            <person name="Bosak S.A."/>
            <person name="Bradley R.K."/>
            <person name="Brand A.D."/>
            <person name="Brent M.R."/>
            <person name="Brooks A.N."/>
            <person name="Brown R.H."/>
            <person name="Butlin R.K."/>
            <person name="Caggese C."/>
            <person name="Calvi B.R."/>
            <person name="Bernardo de Carvalho A."/>
            <person name="Caspi A."/>
            <person name="Castrezana S."/>
            <person name="Celniker S.E."/>
            <person name="Chang J.L."/>
            <person name="Chapple C."/>
            <person name="Chatterji S."/>
            <person name="Chinwalla A."/>
            <person name="Civetta A."/>
            <person name="Clifton S.W."/>
            <person name="Comeron J.M."/>
            <person name="Costello J.C."/>
            <person name="Coyne J.A."/>
            <person name="Daub J."/>
            <person name="David R.G."/>
            <person name="Delcher A.L."/>
            <person name="Delehaunty K."/>
            <person name="Do C.B."/>
            <person name="Ebling H."/>
            <person name="Edwards K."/>
            <person name="Eickbush T."/>
            <person name="Evans J.D."/>
            <person name="Filipski A."/>
            <person name="Findeiss S."/>
            <person name="Freyhult E."/>
            <person name="Fulton L."/>
            <person name="Fulton R."/>
            <person name="Garcia A.C."/>
            <person name="Gardiner A."/>
            <person name="Garfield D.A."/>
            <person name="Garvin B.E."/>
            <person name="Gibson G."/>
            <person name="Gilbert D."/>
            <person name="Gnerre S."/>
            <person name="Godfrey J."/>
            <person name="Good R."/>
            <person name="Gotea V."/>
            <person name="Gravely B."/>
            <person name="Greenberg A.J."/>
            <person name="Griffiths-Jones S."/>
            <person name="Gross S."/>
            <person name="Guigo R."/>
            <person name="Gustafson E.A."/>
            <person name="Haerty W."/>
            <person name="Hahn M.W."/>
            <person name="Halligan D.L."/>
            <person name="Halpern A.L."/>
            <person name="Halter G.M."/>
            <person name="Han M.V."/>
            <person name="Heger A."/>
            <person name="Hillier L."/>
            <person name="Hinrichs A.S."/>
            <person name="Holmes I."/>
            <person name="Hoskins R.A."/>
            <person name="Hubisz M.J."/>
            <person name="Hultmark D."/>
            <person name="Huntley M.A."/>
            <person name="Jaffe D.B."/>
            <person name="Jagadeeshan S."/>
            <person name="Jeck W.R."/>
            <person name="Johnson J."/>
            <person name="Jones C.D."/>
            <person name="Jordan W.C."/>
            <person name="Karpen G.H."/>
            <person name="Kataoka E."/>
            <person name="Keightley P.D."/>
            <person name="Kheradpour P."/>
            <person name="Kirkness E.F."/>
            <person name="Koerich L.B."/>
            <person name="Kristiansen K."/>
            <person name="Kudrna D."/>
            <person name="Kulathinal R.J."/>
            <person name="Kumar S."/>
            <person name="Kwok R."/>
            <person name="Lander E."/>
            <person name="Langley C.H."/>
            <person name="Lapoint R."/>
            <person name="Lazzaro B.P."/>
            <person name="Lee S.J."/>
            <person name="Levesque L."/>
            <person name="Li R."/>
            <person name="Lin C.F."/>
            <person name="Lin M.F."/>
            <person name="Lindblad-Toh K."/>
            <person name="Llopart A."/>
            <person name="Long M."/>
            <person name="Low L."/>
            <person name="Lozovsky E."/>
            <person name="Lu J."/>
            <person name="Luo M."/>
            <person name="Machado C.A."/>
            <person name="Makalowski W."/>
            <person name="Marzo M."/>
            <person name="Matsuda M."/>
            <person name="Matzkin L."/>
            <person name="McAllister B."/>
            <person name="McBride C.S."/>
            <person name="McKernan B."/>
            <person name="McKernan K."/>
            <person name="Mendez-Lago M."/>
            <person name="Minx P."/>
            <person name="Mollenhauer M.U."/>
            <person name="Montooth K."/>
            <person name="Mount S.M."/>
            <person name="Mu X."/>
            <person name="Myers E."/>
            <person name="Negre B."/>
            <person name="Newfeld S."/>
            <person name="Nielsen R."/>
            <person name="Noor M.A."/>
            <person name="O'Grady P."/>
            <person name="Pachter L."/>
            <person name="Papaceit M."/>
            <person name="Parisi M.J."/>
            <person name="Parisi M."/>
            <person name="Parts L."/>
            <person name="Pedersen J.S."/>
            <person name="Pesole G."/>
            <person name="Phillippy A.M."/>
            <person name="Ponting C.P."/>
            <person name="Pop M."/>
            <person name="Porcelli D."/>
            <person name="Powell J.R."/>
            <person name="Prohaska S."/>
            <person name="Pruitt K."/>
            <person name="Puig M."/>
            <person name="Quesneville H."/>
            <person name="Ram K.R."/>
            <person name="Rand D."/>
            <person name="Rasmussen M.D."/>
            <person name="Reed L.K."/>
            <person name="Reenan R."/>
            <person name="Reily A."/>
            <person name="Remington K.A."/>
            <person name="Rieger T.T."/>
            <person name="Ritchie M.G."/>
            <person name="Robin C."/>
            <person name="Rogers Y.H."/>
            <person name="Rohde C."/>
            <person name="Rozas J."/>
            <person name="Rubenfield M.J."/>
            <person name="Ruiz A."/>
            <person name="Russo S."/>
            <person name="Salzberg S.L."/>
            <person name="Sanchez-Gracia A."/>
            <person name="Saranga D.J."/>
            <person name="Sato H."/>
            <person name="Schaeffer S.W."/>
            <person name="Schatz M.C."/>
            <person name="Schlenke T."/>
            <person name="Schwartz R."/>
            <person name="Segarra C."/>
            <person name="Singh R.S."/>
            <person name="Sirot L."/>
            <person name="Sirota M."/>
            <person name="Sisneros N.B."/>
            <person name="Smith C.D."/>
            <person name="Smith T.F."/>
            <person name="Spieth J."/>
            <person name="Stage D.E."/>
            <person name="Stark A."/>
            <person name="Stephan W."/>
            <person name="Strausberg R.L."/>
            <person name="Strempel S."/>
            <person name="Sturgill D."/>
            <person name="Sutton G."/>
            <person name="Sutton G.G."/>
            <person name="Tao W."/>
            <person name="Teichmann S."/>
            <person name="Tobari Y.N."/>
            <person name="Tomimura Y."/>
            <person name="Tsolas J.M."/>
            <person name="Valente V.L."/>
            <person name="Venter E."/>
            <person name="Venter J.C."/>
            <person name="Vicario S."/>
            <person name="Vieira F.G."/>
            <person name="Vilella A.J."/>
            <person name="Villasante A."/>
            <person name="Walenz B."/>
            <person name="Wang J."/>
            <person name="Wasserman M."/>
            <person name="Watts T."/>
            <person name="Wilson D."/>
            <person name="Wilson R.K."/>
            <person name="Wing R.A."/>
            <person name="Wolfner M.F."/>
            <person name="Wong A."/>
            <person name="Wong G.K."/>
            <person name="Wu C.I."/>
            <person name="Wu G."/>
            <person name="Yamamoto D."/>
            <person name="Yang H.P."/>
            <person name="Yang S.P."/>
            <person name="Yorke J.A."/>
            <person name="Yoshida K."/>
            <person name="Zdobnov E."/>
            <person name="Zhang P."/>
            <person name="Zhang Y."/>
            <person name="Zimin A.V."/>
            <person name="Baldwin J."/>
            <person name="Abdouelleil A."/>
            <person name="Abdulkadir J."/>
            <person name="Abebe A."/>
            <person name="Abera B."/>
            <person name="Abreu J."/>
            <person name="Acer S.C."/>
            <person name="Aftuck L."/>
            <person name="Alexander A."/>
            <person name="An P."/>
            <person name="Anderson E."/>
            <person name="Anderson S."/>
            <person name="Arachi H."/>
            <person name="Azer M."/>
            <person name="Bachantsang P."/>
            <person name="Barry A."/>
            <person name="Bayul T."/>
            <person name="Berlin A."/>
            <person name="Bessette D."/>
            <person name="Bloom T."/>
            <person name="Blye J."/>
            <person name="Boguslavskiy L."/>
            <person name="Bonnet C."/>
            <person name="Boukhgalter B."/>
            <person name="Bourzgui I."/>
            <person name="Brown A."/>
            <person name="Cahill P."/>
            <person name="Channer S."/>
            <person name="Cheshatsang Y."/>
            <person name="Chuda L."/>
            <person name="Citroen M."/>
            <person name="Collymore A."/>
            <person name="Cooke P."/>
            <person name="Costello M."/>
            <person name="D'Aco K."/>
            <person name="Daza R."/>
            <person name="De Haan G."/>
            <person name="DeGray S."/>
            <person name="DeMaso C."/>
            <person name="Dhargay N."/>
            <person name="Dooley K."/>
            <person name="Dooley E."/>
            <person name="Doricent M."/>
            <person name="Dorje P."/>
            <person name="Dorjee K."/>
            <person name="Dupes A."/>
            <person name="Elong R."/>
            <person name="Falk J."/>
            <person name="Farina A."/>
            <person name="Faro S."/>
            <person name="Ferguson D."/>
            <person name="Fisher S."/>
            <person name="Foley C.D."/>
            <person name="Franke A."/>
            <person name="Friedrich D."/>
            <person name="Gadbois L."/>
            <person name="Gearin G."/>
            <person name="Gearin C.R."/>
            <person name="Giannoukos G."/>
            <person name="Goode T."/>
            <person name="Graham J."/>
            <person name="Grandbois E."/>
            <person name="Grewal S."/>
            <person name="Gyaltsen K."/>
            <person name="Hafez N."/>
            <person name="Hagos B."/>
            <person name="Hall J."/>
            <person name="Henson C."/>
            <person name="Hollinger A."/>
            <person name="Honan T."/>
            <person name="Huard M.D."/>
            <person name="Hughes L."/>
            <person name="Hurhula B."/>
            <person name="Husby M.E."/>
            <person name="Kamat A."/>
            <person name="Kanga B."/>
            <person name="Kashin S."/>
            <person name="Khazanovich D."/>
            <person name="Kisner P."/>
            <person name="Lance K."/>
            <person name="Lara M."/>
            <person name="Lee W."/>
            <person name="Lennon N."/>
            <person name="Letendre F."/>
            <person name="LeVine R."/>
            <person name="Lipovsky A."/>
            <person name="Liu X."/>
            <person name="Liu J."/>
            <person name="Liu S."/>
            <person name="Lokyitsang T."/>
            <person name="Lokyitsang Y."/>
            <person name="Lubonja R."/>
            <person name="Lui A."/>
            <person name="MacDonald P."/>
            <person name="Magnisalis V."/>
            <person name="Maru K."/>
            <person name="Matthews C."/>
            <person name="McCusker W."/>
            <person name="McDonough S."/>
            <person name="Mehta T."/>
            <person name="Meldrim J."/>
            <person name="Meneus L."/>
            <person name="Mihai O."/>
            <person name="Mihalev A."/>
            <person name="Mihova T."/>
            <person name="Mittelman R."/>
            <person name="Mlenga V."/>
            <person name="Montmayeur A."/>
            <person name="Mulrain L."/>
            <person name="Navidi A."/>
            <person name="Naylor J."/>
            <person name="Negash T."/>
            <person name="Nguyen T."/>
            <person name="Nguyen N."/>
            <person name="Nicol R."/>
            <person name="Norbu C."/>
            <person name="Norbu N."/>
            <person name="Novod N."/>
            <person name="O'Neill B."/>
            <person name="Osman S."/>
            <person name="Markiewicz E."/>
            <person name="Oyono O.L."/>
            <person name="Patti C."/>
            <person name="Phunkhang P."/>
            <person name="Pierre F."/>
            <person name="Priest M."/>
            <person name="Raghuraman S."/>
            <person name="Rege F."/>
            <person name="Reyes R."/>
            <person name="Rise C."/>
            <person name="Rogov P."/>
            <person name="Ross K."/>
            <person name="Ryan E."/>
            <person name="Settipalli S."/>
            <person name="Shea T."/>
            <person name="Sherpa N."/>
            <person name="Shi L."/>
            <person name="Shih D."/>
            <person name="Sparrow T."/>
            <person name="Spaulding J."/>
            <person name="Stalker J."/>
            <person name="Stange-Thomann N."/>
            <person name="Stavropoulos S."/>
            <person name="Stone C."/>
            <person name="Strader C."/>
            <person name="Tesfaye S."/>
            <person name="Thomson T."/>
            <person name="Thoulutsang Y."/>
            <person name="Thoulutsang D."/>
            <person name="Topham K."/>
            <person name="Topping I."/>
            <person name="Tsamla T."/>
            <person name="Vassiliev H."/>
            <person name="Vo A."/>
            <person name="Wangchuk T."/>
            <person name="Wangdi T."/>
            <person name="Weiand M."/>
            <person name="Wilkinson J."/>
            <person name="Wilson A."/>
            <person name="Yadav S."/>
            <person name="Young G."/>
            <person name="Yu Q."/>
            <person name="Zembek L."/>
            <person name="Zhong D."/>
            <person name="Zimmer A."/>
            <person name="Zwirko Z."/>
            <person name="Jaffe D.B."/>
            <person name="Alvarez P."/>
            <person name="Brockman W."/>
            <person name="Butler J."/>
            <person name="Chin C."/>
            <person name="Gnerre S."/>
            <person name="Grabherr M."/>
            <person name="Kleber M."/>
            <person name="Mauceli E."/>
            <person name="MacCallum I."/>
        </authorList>
    </citation>
    <scope>NUCLEOTIDE SEQUENCE [LARGE SCALE GENOMIC DNA]</scope>
    <source>
        <strain evidence="9">MSH-3 / Tucson 14011-0111.49</strain>
    </source>
</reference>
<gene>
    <name evidence="8" type="primary">Dper\GL13692</name>
    <name evidence="8" type="ORF">Dper_GL13692</name>
</gene>
<dbReference type="PANTHER" id="PTHR11675:SF128">
    <property type="entry name" value="POLYPEPTIDE N-ACETYLGALACTOSAMINYLTRANSFERASE 13-RELATED"/>
    <property type="match status" value="1"/>
</dbReference>
<comment type="similarity">
    <text evidence="5">Belongs to the glycosyltransferase 2 family. GalNAc-T subfamily.</text>
</comment>
<evidence type="ECO:0000256" key="3">
    <source>
        <dbReference type="ARBA" id="ARBA00023034"/>
    </source>
</evidence>
<feature type="transmembrane region" description="Helical" evidence="5">
    <location>
        <begin position="12"/>
        <end position="32"/>
    </location>
</feature>
<dbReference type="SUPFAM" id="SSF53448">
    <property type="entry name" value="Nucleotide-diphospho-sugar transferases"/>
    <property type="match status" value="1"/>
</dbReference>
<dbReference type="GO" id="GO:0030246">
    <property type="term" value="F:carbohydrate binding"/>
    <property type="evidence" value="ECO:0007669"/>
    <property type="project" value="UniProtKB-KW"/>
</dbReference>
<evidence type="ECO:0000313" key="8">
    <source>
        <dbReference type="EMBL" id="EDW38897.1"/>
    </source>
</evidence>
<dbReference type="PANTHER" id="PTHR11675">
    <property type="entry name" value="N-ACETYLGALACTOSAMINYLTRANSFERASE"/>
    <property type="match status" value="1"/>
</dbReference>
<evidence type="ECO:0000256" key="1">
    <source>
        <dbReference type="ARBA" id="ARBA00004323"/>
    </source>
</evidence>